<name>A0A1G8SI09_9RHOB</name>
<dbReference type="Proteomes" id="UP000199093">
    <property type="component" value="Unassembled WGS sequence"/>
</dbReference>
<evidence type="ECO:0000259" key="1">
    <source>
        <dbReference type="Pfam" id="PF00149"/>
    </source>
</evidence>
<dbReference type="SUPFAM" id="SSF56300">
    <property type="entry name" value="Metallo-dependent phosphatases"/>
    <property type="match status" value="1"/>
</dbReference>
<dbReference type="GO" id="GO:0016791">
    <property type="term" value="F:phosphatase activity"/>
    <property type="evidence" value="ECO:0007669"/>
    <property type="project" value="TreeGrafter"/>
</dbReference>
<dbReference type="PRINTS" id="PR00114">
    <property type="entry name" value="STPHPHTASE"/>
</dbReference>
<dbReference type="InterPro" id="IPR050126">
    <property type="entry name" value="Ap4A_hydrolase"/>
</dbReference>
<gene>
    <name evidence="2" type="ORF">SAMN04487993_102482</name>
</gene>
<dbReference type="InterPro" id="IPR006186">
    <property type="entry name" value="Ser/Thr-sp_prot-phosphatase"/>
</dbReference>
<dbReference type="AlphaFoldDB" id="A0A1G8SI09"/>
<dbReference type="InterPro" id="IPR029052">
    <property type="entry name" value="Metallo-depent_PP-like"/>
</dbReference>
<dbReference type="InterPro" id="IPR004843">
    <property type="entry name" value="Calcineurin-like_PHP"/>
</dbReference>
<feature type="domain" description="Calcineurin-like phosphoesterase" evidence="1">
    <location>
        <begin position="28"/>
        <end position="234"/>
    </location>
</feature>
<organism evidence="2 3">
    <name type="scientific">Salipiger marinus</name>
    <dbReference type="NCBI Taxonomy" id="555512"/>
    <lineage>
        <taxon>Bacteria</taxon>
        <taxon>Pseudomonadati</taxon>
        <taxon>Pseudomonadota</taxon>
        <taxon>Alphaproteobacteria</taxon>
        <taxon>Rhodobacterales</taxon>
        <taxon>Roseobacteraceae</taxon>
        <taxon>Salipiger</taxon>
    </lineage>
</organism>
<dbReference type="Pfam" id="PF00149">
    <property type="entry name" value="Metallophos"/>
    <property type="match status" value="1"/>
</dbReference>
<dbReference type="CDD" id="cd00144">
    <property type="entry name" value="MPP_PPP_family"/>
    <property type="match status" value="1"/>
</dbReference>
<evidence type="ECO:0000313" key="2">
    <source>
        <dbReference type="EMBL" id="SDJ28868.1"/>
    </source>
</evidence>
<dbReference type="EMBL" id="FNEJ01000024">
    <property type="protein sequence ID" value="SDJ28868.1"/>
    <property type="molecule type" value="Genomic_DNA"/>
</dbReference>
<dbReference type="RefSeq" id="WP_165616895.1">
    <property type="nucleotide sequence ID" value="NZ_FNEJ01000024.1"/>
</dbReference>
<dbReference type="STRING" id="555512.SAMN04487993_102482"/>
<protein>
    <submittedName>
        <fullName evidence="2">Serine/threonine protein phosphatase 1</fullName>
    </submittedName>
</protein>
<keyword evidence="3" id="KW-1185">Reference proteome</keyword>
<dbReference type="Gene3D" id="3.60.21.10">
    <property type="match status" value="1"/>
</dbReference>
<dbReference type="PANTHER" id="PTHR42850:SF4">
    <property type="entry name" value="ZINC-DEPENDENT ENDOPOLYPHOSPHATASE"/>
    <property type="match status" value="1"/>
</dbReference>
<dbReference type="GO" id="GO:0005737">
    <property type="term" value="C:cytoplasm"/>
    <property type="evidence" value="ECO:0007669"/>
    <property type="project" value="TreeGrafter"/>
</dbReference>
<accession>A0A1G8SI09</accession>
<proteinExistence type="predicted"/>
<sequence length="297" mass="32274">MVSDNPGSRTLALAPSDLPCTAALAAEVFAIGDVHGQAESLRACLHCIAAIPKQPGLERVVIFLGDLIDRGSDSLGTIKLALDAQALTGADRCIILPGNHELMLLEVLDGAEPQPWFRNGGKAVMQQIDASWTEWPWHEIRRRLEAGLPEGFADMMRKAPSHVQLGDLLFVHAGLDPDRDDAAHLDRDRAMDDRHWATIRNEALTWTGGWDRDPDTGARFRGPTVVVHGHTPAIRSDLAETAAEMPLMDAVDEHRAICLDAGASIRPQVGWARFFSEAGTVKVQIFATVTNPGPSRP</sequence>
<reference evidence="3" key="1">
    <citation type="submission" date="2016-10" db="EMBL/GenBank/DDBJ databases">
        <authorList>
            <person name="Varghese N."/>
            <person name="Submissions S."/>
        </authorList>
    </citation>
    <scope>NUCLEOTIDE SEQUENCE [LARGE SCALE GENOMIC DNA]</scope>
    <source>
        <strain evidence="3">DSM 26424</strain>
    </source>
</reference>
<evidence type="ECO:0000313" key="3">
    <source>
        <dbReference type="Proteomes" id="UP000199093"/>
    </source>
</evidence>
<dbReference type="PANTHER" id="PTHR42850">
    <property type="entry name" value="METALLOPHOSPHOESTERASE"/>
    <property type="match status" value="1"/>
</dbReference>